<comment type="caution">
    <text evidence="8">The sequence shown here is derived from an EMBL/GenBank/DDBJ whole genome shotgun (WGS) entry which is preliminary data.</text>
</comment>
<dbReference type="PROSITE" id="PS51510">
    <property type="entry name" value="PHOSPHAGEN_KINASE_C"/>
    <property type="match status" value="1"/>
</dbReference>
<proteinExistence type="inferred from homology"/>
<accession>A0A523UTM2</accession>
<feature type="domain" description="Phosphagen kinase C-terminal" evidence="7">
    <location>
        <begin position="26"/>
        <end position="255"/>
    </location>
</feature>
<dbReference type="GO" id="GO:0005615">
    <property type="term" value="C:extracellular space"/>
    <property type="evidence" value="ECO:0007669"/>
    <property type="project" value="TreeGrafter"/>
</dbReference>
<evidence type="ECO:0000256" key="5">
    <source>
        <dbReference type="HAMAP-Rule" id="MF_00602"/>
    </source>
</evidence>
<feature type="binding site" evidence="5 6">
    <location>
        <position position="92"/>
    </location>
    <ligand>
        <name>ATP</name>
        <dbReference type="ChEBI" id="CHEBI:30616"/>
    </ligand>
</feature>
<evidence type="ECO:0000256" key="1">
    <source>
        <dbReference type="ARBA" id="ARBA00022679"/>
    </source>
</evidence>
<dbReference type="CDD" id="cd07930">
    <property type="entry name" value="bacterial_phosphagen_kinase"/>
    <property type="match status" value="1"/>
</dbReference>
<dbReference type="InterPro" id="IPR000749">
    <property type="entry name" value="ATP-guanido_PTrfase"/>
</dbReference>
<organism evidence="8 9">
    <name type="scientific">candidate division TA06 bacterium</name>
    <dbReference type="NCBI Taxonomy" id="2250710"/>
    <lineage>
        <taxon>Bacteria</taxon>
        <taxon>Bacteria division TA06</taxon>
    </lineage>
</organism>
<evidence type="ECO:0000313" key="8">
    <source>
        <dbReference type="EMBL" id="TET45902.1"/>
    </source>
</evidence>
<dbReference type="GO" id="GO:1990424">
    <property type="term" value="F:protein arginine kinase activity"/>
    <property type="evidence" value="ECO:0007669"/>
    <property type="project" value="UniProtKB-EC"/>
</dbReference>
<dbReference type="GO" id="GO:0005524">
    <property type="term" value="F:ATP binding"/>
    <property type="evidence" value="ECO:0007669"/>
    <property type="project" value="UniProtKB-UniRule"/>
</dbReference>
<keyword evidence="3 5" id="KW-0418">Kinase</keyword>
<keyword evidence="1 5" id="KW-0808">Transferase</keyword>
<dbReference type="NCBIfam" id="NF002194">
    <property type="entry name" value="PRK01059.1-4"/>
    <property type="match status" value="1"/>
</dbReference>
<evidence type="ECO:0000259" key="7">
    <source>
        <dbReference type="PROSITE" id="PS51510"/>
    </source>
</evidence>
<feature type="binding site" evidence="5 6">
    <location>
        <position position="126"/>
    </location>
    <ligand>
        <name>ATP</name>
        <dbReference type="ChEBI" id="CHEBI:30616"/>
    </ligand>
</feature>
<dbReference type="InterPro" id="IPR014746">
    <property type="entry name" value="Gln_synth/guanido_kin_cat_dom"/>
</dbReference>
<evidence type="ECO:0000256" key="4">
    <source>
        <dbReference type="ARBA" id="ARBA00022840"/>
    </source>
</evidence>
<dbReference type="Proteomes" id="UP000315525">
    <property type="component" value="Unassembled WGS sequence"/>
</dbReference>
<comment type="function">
    <text evidence="5">Catalyzes the specific phosphorylation of arginine residues in proteins.</text>
</comment>
<dbReference type="GO" id="GO:0004111">
    <property type="term" value="F:creatine kinase activity"/>
    <property type="evidence" value="ECO:0007669"/>
    <property type="project" value="InterPro"/>
</dbReference>
<keyword evidence="5" id="KW-0021">Allosteric enzyme</keyword>
<sequence length="351" mass="38935">MPNPRIDGLVGVGSKWLEATGPFSEIVLSSRVRLARNLSSFPFVHRARVKDLKEIISRCKSAADATSHLKDGFYVDVKRLLPVDLQFLVERHLISLEMAGDGKSRGLIVGHGEVLSLMINEEDHLRLQAFASGLQVERAYELASDLDDALESRLDYAFSEKWGFLTACPTNTGTGLRVSVLIHLPGLVLTKDIDKVLRGVSQVGLAVRGFYGEGSEVEGNFFQVSNQTTLGKSEEDIISGLNKVAKQIIEYERNAREMLVASARLEVEDKIWRAFGILANARTLTSDEIINLCSAVRLGVGLGVMRSVSTKDLNELLVLTQPAHLQKIFDSEMEPQERDVRRAEYVRNKLS</sequence>
<gene>
    <name evidence="5" type="primary">mcsB</name>
    <name evidence="8" type="ORF">E3J62_06105</name>
</gene>
<dbReference type="Pfam" id="PF00217">
    <property type="entry name" value="ATP-gua_Ptrans"/>
    <property type="match status" value="1"/>
</dbReference>
<dbReference type="PANTHER" id="PTHR11547:SF38">
    <property type="entry name" value="ARGININE KINASE 1-RELATED"/>
    <property type="match status" value="1"/>
</dbReference>
<reference evidence="8 9" key="1">
    <citation type="submission" date="2019-03" db="EMBL/GenBank/DDBJ databases">
        <title>Metabolic potential of uncultured bacteria and archaea associated with petroleum seepage in deep-sea sediments.</title>
        <authorList>
            <person name="Dong X."/>
            <person name="Hubert C."/>
        </authorList>
    </citation>
    <scope>NUCLEOTIDE SEQUENCE [LARGE SCALE GENOMIC DNA]</scope>
    <source>
        <strain evidence="8">E44_bin18</strain>
    </source>
</reference>
<comment type="caution">
    <text evidence="5">Lacks conserved residue(s) required for the propagation of feature annotation.</text>
</comment>
<dbReference type="SUPFAM" id="SSF55931">
    <property type="entry name" value="Glutamine synthetase/guanido kinase"/>
    <property type="match status" value="1"/>
</dbReference>
<keyword evidence="4 5" id="KW-0067">ATP-binding</keyword>
<dbReference type="Gene3D" id="3.30.590.10">
    <property type="entry name" value="Glutamine synthetase/guanido kinase, catalytic domain"/>
    <property type="match status" value="1"/>
</dbReference>
<dbReference type="GO" id="GO:0046314">
    <property type="term" value="P:phosphocreatine biosynthetic process"/>
    <property type="evidence" value="ECO:0007669"/>
    <property type="project" value="InterPro"/>
</dbReference>
<name>A0A523UTM2_UNCT6</name>
<comment type="catalytic activity">
    <reaction evidence="5">
        <text>L-arginyl-[protein] + ATP = N(omega)-phospho-L-arginyl-[protein] + ADP + H(+)</text>
        <dbReference type="Rhea" id="RHEA:43384"/>
        <dbReference type="Rhea" id="RHEA-COMP:10532"/>
        <dbReference type="Rhea" id="RHEA-COMP:10533"/>
        <dbReference type="ChEBI" id="CHEBI:15378"/>
        <dbReference type="ChEBI" id="CHEBI:29965"/>
        <dbReference type="ChEBI" id="CHEBI:30616"/>
        <dbReference type="ChEBI" id="CHEBI:83226"/>
        <dbReference type="ChEBI" id="CHEBI:456216"/>
        <dbReference type="EC" id="2.7.14.1"/>
    </reaction>
</comment>
<feature type="binding site" evidence="5 6">
    <location>
        <begin position="29"/>
        <end position="33"/>
    </location>
    <ligand>
        <name>ATP</name>
        <dbReference type="ChEBI" id="CHEBI:30616"/>
    </ligand>
</feature>
<feature type="binding site" evidence="6">
    <location>
        <begin position="208"/>
        <end position="213"/>
    </location>
    <ligand>
        <name>ATP</name>
        <dbReference type="ChEBI" id="CHEBI:30616"/>
    </ligand>
</feature>
<dbReference type="PANTHER" id="PTHR11547">
    <property type="entry name" value="ARGININE OR CREATINE KINASE"/>
    <property type="match status" value="1"/>
</dbReference>
<dbReference type="EMBL" id="SOJN01000074">
    <property type="protein sequence ID" value="TET45902.1"/>
    <property type="molecule type" value="Genomic_DNA"/>
</dbReference>
<feature type="short sequence motif" description="RDXXRA motif of the pArg binding pocket involved in allosteric regulation" evidence="5">
    <location>
        <begin position="338"/>
        <end position="343"/>
    </location>
</feature>
<dbReference type="HAMAP" id="MF_00602">
    <property type="entry name" value="Prot_Arg_kinase"/>
    <property type="match status" value="1"/>
</dbReference>
<dbReference type="InterPro" id="IPR023660">
    <property type="entry name" value="Arg_Kinase"/>
</dbReference>
<feature type="binding site" evidence="6">
    <location>
        <begin position="177"/>
        <end position="181"/>
    </location>
    <ligand>
        <name>ATP</name>
        <dbReference type="ChEBI" id="CHEBI:30616"/>
    </ligand>
</feature>
<keyword evidence="2 5" id="KW-0547">Nucleotide-binding</keyword>
<dbReference type="InterPro" id="IPR022414">
    <property type="entry name" value="ATP-guanido_PTrfase_cat"/>
</dbReference>
<comment type="activity regulation">
    <text evidence="5">Appears to be allosterically activated by the binding of pArg-containing polypeptides to the pArg-binding pocket localized in the C-terminal domain of McsB.</text>
</comment>
<evidence type="ECO:0000256" key="6">
    <source>
        <dbReference type="PROSITE-ProRule" id="PRU00843"/>
    </source>
</evidence>
<comment type="similarity">
    <text evidence="5 6">Belongs to the ATP:guanido phosphotransferase family.</text>
</comment>
<dbReference type="EC" id="2.7.14.1" evidence="5"/>
<evidence type="ECO:0000256" key="2">
    <source>
        <dbReference type="ARBA" id="ARBA00022741"/>
    </source>
</evidence>
<evidence type="ECO:0000313" key="9">
    <source>
        <dbReference type="Proteomes" id="UP000315525"/>
    </source>
</evidence>
<dbReference type="AlphaFoldDB" id="A0A523UTM2"/>
<evidence type="ECO:0000256" key="3">
    <source>
        <dbReference type="ARBA" id="ARBA00022777"/>
    </source>
</evidence>
<protein>
    <recommendedName>
        <fullName evidence="5">Protein-arginine kinase</fullName>
        <ecNumber evidence="5">2.7.14.1</ecNumber>
    </recommendedName>
</protein>